<proteinExistence type="predicted"/>
<dbReference type="KEGG" id="hmi:soil367_09380"/>
<gene>
    <name evidence="1" type="ORF">soil367_09380</name>
</gene>
<accession>A0A4P7XH99</accession>
<evidence type="ECO:0000313" key="2">
    <source>
        <dbReference type="Proteomes" id="UP000298049"/>
    </source>
</evidence>
<dbReference type="AlphaFoldDB" id="A0A4P7XH99"/>
<name>A0A4P7XH99_9ALTE</name>
<dbReference type="OrthoDB" id="7060118at2"/>
<sequence length="202" mass="22366">MNTTSHESKSDVLHAFSTEANPDADTLARYLKRHPQYSESLIDLSIELFSAQSFDEAPAEAVPSDNAQRAWSTFQSMLRPEDPASTAPSAMVNPLSSLDKQQFKELARELNVNRLFLSLLRDNAIQVATIPRQFLASLAELLNIPIEGLQRVLVAPTTISEGVRYKASGKPGSGDKITFEEALTHSHLSDEQQSVLREMKDL</sequence>
<reference evidence="1 2" key="1">
    <citation type="submission" date="2018-07" db="EMBL/GenBank/DDBJ databases">
        <title>Marsedoiliclastica nanhaica gen. nov. sp. nov., a novel marine hydrocarbonoclastic bacterium isolated from an in-situ enriched hydrocarbon-degrading consortium in deep-sea sediment.</title>
        <authorList>
            <person name="Dong C."/>
            <person name="Ma T."/>
            <person name="Liu R."/>
            <person name="Shao Z."/>
        </authorList>
    </citation>
    <scope>NUCLEOTIDE SEQUENCE [LARGE SCALE GENOMIC DNA]</scope>
    <source>
        <strain evidence="2">soil36-7</strain>
    </source>
</reference>
<dbReference type="RefSeq" id="WP_136548847.1">
    <property type="nucleotide sequence ID" value="NZ_CP031093.1"/>
</dbReference>
<keyword evidence="2" id="KW-1185">Reference proteome</keyword>
<protein>
    <submittedName>
        <fullName evidence="1">Uncharacterized protein</fullName>
    </submittedName>
</protein>
<evidence type="ECO:0000313" key="1">
    <source>
        <dbReference type="EMBL" id="QCF26125.1"/>
    </source>
</evidence>
<dbReference type="Proteomes" id="UP000298049">
    <property type="component" value="Chromosome"/>
</dbReference>
<organism evidence="1 2">
    <name type="scientific">Hydrocarboniclastica marina</name>
    <dbReference type="NCBI Taxonomy" id="2259620"/>
    <lineage>
        <taxon>Bacteria</taxon>
        <taxon>Pseudomonadati</taxon>
        <taxon>Pseudomonadota</taxon>
        <taxon>Gammaproteobacteria</taxon>
        <taxon>Alteromonadales</taxon>
        <taxon>Alteromonadaceae</taxon>
        <taxon>Hydrocarboniclastica</taxon>
    </lineage>
</organism>
<dbReference type="EMBL" id="CP031093">
    <property type="protein sequence ID" value="QCF26125.1"/>
    <property type="molecule type" value="Genomic_DNA"/>
</dbReference>